<evidence type="ECO:0000256" key="3">
    <source>
        <dbReference type="ARBA" id="ARBA00004922"/>
    </source>
</evidence>
<dbReference type="PANTHER" id="PTHR45918:SF1">
    <property type="entry name" value="ALPHA-1,3_1,6-MANNOSYLTRANSFERASE ALG2"/>
    <property type="match status" value="1"/>
</dbReference>
<comment type="subcellular location">
    <subcellularLocation>
        <location evidence="2 17">Endoplasmic reticulum membrane</location>
    </subcellularLocation>
</comment>
<dbReference type="Proteomes" id="UP000590412">
    <property type="component" value="Unassembled WGS sequence"/>
</dbReference>
<comment type="similarity">
    <text evidence="4 17">Belongs to the glycosyltransferase group 1 family.</text>
</comment>
<evidence type="ECO:0000256" key="12">
    <source>
        <dbReference type="ARBA" id="ARBA00022989"/>
    </source>
</evidence>
<dbReference type="Pfam" id="PF13439">
    <property type="entry name" value="Glyco_transf_4"/>
    <property type="match status" value="1"/>
</dbReference>
<feature type="domain" description="Glycosyltransferase subfamily 4-like N-terminal" evidence="19">
    <location>
        <begin position="18"/>
        <end position="198"/>
    </location>
</feature>
<dbReference type="GO" id="GO:0006488">
    <property type="term" value="P:dolichol-linked oligosaccharide biosynthetic process"/>
    <property type="evidence" value="ECO:0007669"/>
    <property type="project" value="EnsemblFungi"/>
</dbReference>
<dbReference type="GO" id="GO:0004378">
    <property type="term" value="F:GDP-Man:Man(1)GlcNAc(2)-PP-Dol alpha-1,3-mannosyltransferase activity"/>
    <property type="evidence" value="ECO:0007669"/>
    <property type="project" value="UniProtKB-UniRule"/>
</dbReference>
<evidence type="ECO:0000259" key="18">
    <source>
        <dbReference type="Pfam" id="PF00534"/>
    </source>
</evidence>
<dbReference type="EC" id="2.4.1.257" evidence="5 17"/>
<evidence type="ECO:0000256" key="6">
    <source>
        <dbReference type="ARBA" id="ARBA00012649"/>
    </source>
</evidence>
<keyword evidence="13 17" id="KW-0472">Membrane</keyword>
<evidence type="ECO:0000256" key="2">
    <source>
        <dbReference type="ARBA" id="ARBA00004586"/>
    </source>
</evidence>
<keyword evidence="11 17" id="KW-0256">Endoplasmic reticulum</keyword>
<keyword evidence="12 17" id="KW-1133">Transmembrane helix</keyword>
<evidence type="ECO:0000256" key="5">
    <source>
        <dbReference type="ARBA" id="ARBA00011969"/>
    </source>
</evidence>
<dbReference type="FunFam" id="3.40.50.2000:FF:000222">
    <property type="entry name" value="Alpha-1,3-mannosyltransferase ALG2"/>
    <property type="match status" value="1"/>
</dbReference>
<evidence type="ECO:0000313" key="20">
    <source>
        <dbReference type="EMBL" id="KAF6045497.1"/>
    </source>
</evidence>
<dbReference type="SUPFAM" id="SSF53756">
    <property type="entry name" value="UDP-Glycosyltransferase/glycogen phosphorylase"/>
    <property type="match status" value="1"/>
</dbReference>
<feature type="transmembrane region" description="Helical" evidence="17">
    <location>
        <begin position="441"/>
        <end position="461"/>
    </location>
</feature>
<evidence type="ECO:0000256" key="10">
    <source>
        <dbReference type="ARBA" id="ARBA00022692"/>
    </source>
</evidence>
<dbReference type="GO" id="GO:0102704">
    <property type="term" value="F:GDP-Man:Man(2)GlcNAc(2)-PP-Dol alpha-1,6-mannosyltransferase activity"/>
    <property type="evidence" value="ECO:0007669"/>
    <property type="project" value="UniProtKB-UniRule"/>
</dbReference>
<dbReference type="InterPro" id="IPR028098">
    <property type="entry name" value="Glyco_trans_4-like_N"/>
</dbReference>
<evidence type="ECO:0000256" key="15">
    <source>
        <dbReference type="ARBA" id="ARBA00045103"/>
    </source>
</evidence>
<protein>
    <recommendedName>
        <fullName evidence="7 17">Alpha-1,3/1,6-mannosyltransferase ALG2</fullName>
        <ecNumber evidence="6 17">2.4.1.132</ecNumber>
        <ecNumber evidence="5 17">2.4.1.257</ecNumber>
    </recommendedName>
    <alternativeName>
        <fullName evidence="17">GDP-Man:Man(1)GlcNAc(2)-PP-Dol alpha-1,3-mannosyltransferase</fullName>
    </alternativeName>
</protein>
<evidence type="ECO:0000256" key="17">
    <source>
        <dbReference type="RuleBase" id="RU367136"/>
    </source>
</evidence>
<dbReference type="CDD" id="cd03805">
    <property type="entry name" value="GT4_ALG2-like"/>
    <property type="match status" value="1"/>
</dbReference>
<evidence type="ECO:0000256" key="11">
    <source>
        <dbReference type="ARBA" id="ARBA00022824"/>
    </source>
</evidence>
<dbReference type="Pfam" id="PF00534">
    <property type="entry name" value="Glycos_transf_1"/>
    <property type="match status" value="1"/>
</dbReference>
<keyword evidence="14" id="KW-0325">Glycoprotein</keyword>
<dbReference type="PANTHER" id="PTHR45918">
    <property type="entry name" value="ALPHA-1,3/1,6-MANNOSYLTRANSFERASE ALG2"/>
    <property type="match status" value="1"/>
</dbReference>
<dbReference type="EC" id="2.4.1.132" evidence="6 17"/>
<reference evidence="20" key="1">
    <citation type="submission" date="2020-03" db="EMBL/GenBank/DDBJ databases">
        <title>FDA dAtabase for Regulatory Grade micrObial Sequences (FDA-ARGOS): Supporting development and validation of Infectious Disease Dx tests.</title>
        <authorList>
            <person name="Campos J."/>
            <person name="Goldberg B."/>
            <person name="Tallon L."/>
            <person name="Sadzewicz L."/>
            <person name="Vavikolanu K."/>
            <person name="Mehta A."/>
            <person name="Aluvathingal J."/>
            <person name="Nadendla S."/>
            <person name="Nandy P."/>
            <person name="Geyer C."/>
            <person name="Yan Y."/>
            <person name="Sichtig H."/>
        </authorList>
    </citation>
    <scope>NUCLEOTIDE SEQUENCE [LARGE SCALE GENOMIC DNA]</scope>
    <source>
        <strain evidence="20">FDAARGOS_652</strain>
    </source>
</reference>
<evidence type="ECO:0000313" key="21">
    <source>
        <dbReference type="Proteomes" id="UP000590412"/>
    </source>
</evidence>
<accession>A0A8X7TAH6</accession>
<evidence type="ECO:0000256" key="1">
    <source>
        <dbReference type="ARBA" id="ARBA00003142"/>
    </source>
</evidence>
<comment type="pathway">
    <text evidence="3 17">Protein modification; protein glycosylation.</text>
</comment>
<dbReference type="InterPro" id="IPR027054">
    <property type="entry name" value="ALG2"/>
</dbReference>
<dbReference type="GO" id="GO:0005789">
    <property type="term" value="C:endoplasmic reticulum membrane"/>
    <property type="evidence" value="ECO:0007669"/>
    <property type="project" value="UniProtKB-SubCell"/>
</dbReference>
<proteinExistence type="inferred from homology"/>
<dbReference type="EMBL" id="JABWAB010000009">
    <property type="protein sequence ID" value="KAF6045497.1"/>
    <property type="molecule type" value="Genomic_DNA"/>
</dbReference>
<keyword evidence="9 17" id="KW-0808">Transferase</keyword>
<comment type="catalytic activity">
    <reaction evidence="16 17">
        <text>an alpha-D-Man-(1-&gt;3)-beta-D-Man-(1-&gt;4)-beta-D-GlcNAc-(1-&gt;4)-alpha-D-GlcNAc-diphospho-di-trans,poly-cis-dolichol + GDP-alpha-D-mannose = an alpha-D-Man-(1-&gt;3)-[alpha-D-Man-(1-&gt;6)]-beta-D-Man-(1-&gt;4)-beta-D-GlcNAc-(1-&gt;4)-alpha-D-GlcNAc-diphospho-di-trans,poly-cis-dolichol + GDP + H(+)</text>
        <dbReference type="Rhea" id="RHEA:29519"/>
        <dbReference type="Rhea" id="RHEA-COMP:19513"/>
        <dbReference type="Rhea" id="RHEA-COMP:19515"/>
        <dbReference type="ChEBI" id="CHEBI:15378"/>
        <dbReference type="ChEBI" id="CHEBI:57527"/>
        <dbReference type="ChEBI" id="CHEBI:58189"/>
        <dbReference type="ChEBI" id="CHEBI:132510"/>
        <dbReference type="ChEBI" id="CHEBI:132511"/>
        <dbReference type="EC" id="2.4.1.257"/>
    </reaction>
    <physiologicalReaction direction="left-to-right" evidence="16 17">
        <dbReference type="Rhea" id="RHEA:29520"/>
    </physiologicalReaction>
</comment>
<feature type="domain" description="Glycosyl transferase family 1" evidence="18">
    <location>
        <begin position="210"/>
        <end position="407"/>
    </location>
</feature>
<evidence type="ECO:0000256" key="16">
    <source>
        <dbReference type="ARBA" id="ARBA00045104"/>
    </source>
</evidence>
<evidence type="ECO:0000256" key="9">
    <source>
        <dbReference type="ARBA" id="ARBA00022679"/>
    </source>
</evidence>
<evidence type="ECO:0000256" key="7">
    <source>
        <dbReference type="ARBA" id="ARBA00019218"/>
    </source>
</evidence>
<name>A0A8X7TAH6_CANPA</name>
<evidence type="ECO:0000256" key="4">
    <source>
        <dbReference type="ARBA" id="ARBA00006122"/>
    </source>
</evidence>
<comment type="catalytic activity">
    <reaction evidence="15 17">
        <text>a beta-D-Man-(1-&gt;4)-beta-D-GlcNAc-(1-&gt;4)-alpha-D-GlcNAc-diphospho-di-trans,poly-cis-dolichol + GDP-alpha-D-mannose = an alpha-D-Man-(1-&gt;3)-beta-D-Man-(1-&gt;4)-beta-D-GlcNAc-(1-&gt;4)-alpha-D-GlcNAc-diphospho-di-trans,poly-cis-dolichol + GDP + H(+)</text>
        <dbReference type="Rhea" id="RHEA:29515"/>
        <dbReference type="Rhea" id="RHEA-COMP:19511"/>
        <dbReference type="Rhea" id="RHEA-COMP:19513"/>
        <dbReference type="ChEBI" id="CHEBI:15378"/>
        <dbReference type="ChEBI" id="CHEBI:57527"/>
        <dbReference type="ChEBI" id="CHEBI:58189"/>
        <dbReference type="ChEBI" id="CHEBI:58472"/>
        <dbReference type="ChEBI" id="CHEBI:132510"/>
        <dbReference type="EC" id="2.4.1.132"/>
    </reaction>
    <physiologicalReaction direction="left-to-right" evidence="15 17">
        <dbReference type="Rhea" id="RHEA:29516"/>
    </physiologicalReaction>
</comment>
<dbReference type="AlphaFoldDB" id="A0A8X7TAH6"/>
<sequence length="462" mass="52598">MSSKKPGGIAFIHPDLGIGGAERLVVDAAMGLQNLGNQVVIYTSHCDLNHCFDEVSSGQLKVIVYGDFLPTQFYKKFHILFAILRQLYLTLVLIISGDIKNYDFFIVDQLSFCIPLLNLFSLATTRVLFYCHFPDQLLTKRASFLKSLYRVPFDFIEEWTTGCSDQIVVNSNFTKGIFHNTFKNLRDIDPGVIYPCIDRNIEETEETRKSNEEVVNFFKNSKFFLSINRFERSKNIELAIKAFAKSKRILPGKPRLVIAGGYDARVLENVEYLKELAKLCDDLKLTNFTIRGKLLVMPPSTEVLFLPSVKTSLKTSLLKYAELLLYTPGREHFGIVPVESMLYKTPVLAINFGGPLETVVNYDGTNIDEATGFTIPGDHDKWAKTITKYYNETGDDIKRKLGENGYSRAIEKFSRDQTSYEFVKNLEYAARSKKRVLVPHWILSLVPVVVVTIAYVLFRAVY</sequence>
<organism evidence="20 21">
    <name type="scientific">Candida parapsilosis</name>
    <name type="common">Yeast</name>
    <dbReference type="NCBI Taxonomy" id="5480"/>
    <lineage>
        <taxon>Eukaryota</taxon>
        <taxon>Fungi</taxon>
        <taxon>Dikarya</taxon>
        <taxon>Ascomycota</taxon>
        <taxon>Saccharomycotina</taxon>
        <taxon>Pichiomycetes</taxon>
        <taxon>Debaryomycetaceae</taxon>
        <taxon>Candida/Lodderomyces clade</taxon>
        <taxon>Candida</taxon>
    </lineage>
</organism>
<evidence type="ECO:0000256" key="8">
    <source>
        <dbReference type="ARBA" id="ARBA00022676"/>
    </source>
</evidence>
<evidence type="ECO:0000256" key="14">
    <source>
        <dbReference type="ARBA" id="ARBA00023180"/>
    </source>
</evidence>
<keyword evidence="8 17" id="KW-0328">Glycosyltransferase</keyword>
<keyword evidence="10 17" id="KW-0812">Transmembrane</keyword>
<evidence type="ECO:0000259" key="19">
    <source>
        <dbReference type="Pfam" id="PF13439"/>
    </source>
</evidence>
<dbReference type="GO" id="GO:0033164">
    <property type="term" value="F:initiation-specific glycolipid 1,6-alpha-mannosyltransferase activity"/>
    <property type="evidence" value="ECO:0007669"/>
    <property type="project" value="EnsemblFungi"/>
</dbReference>
<dbReference type="InterPro" id="IPR001296">
    <property type="entry name" value="Glyco_trans_1"/>
</dbReference>
<evidence type="ECO:0000256" key="13">
    <source>
        <dbReference type="ARBA" id="ARBA00023136"/>
    </source>
</evidence>
<gene>
    <name evidence="20" type="ORF">FOB60_005069</name>
</gene>
<dbReference type="Gene3D" id="3.40.50.2000">
    <property type="entry name" value="Glycogen Phosphorylase B"/>
    <property type="match status" value="2"/>
</dbReference>
<comment type="caution">
    <text evidence="20">The sequence shown here is derived from an EMBL/GenBank/DDBJ whole genome shotgun (WGS) entry which is preliminary data.</text>
</comment>
<comment type="function">
    <text evidence="1 17">Mannosylates Man(2)GlcNAc(2)-dolichol diphosphate and Man(1)GlcNAc(2)-dolichol diphosphate to form Man(3)GlcNAc(2)-dolichol diphosphate.</text>
</comment>
<dbReference type="OrthoDB" id="448893at2759"/>